<organism evidence="1 2">
    <name type="scientific">Commensalibacter communis</name>
    <dbReference type="NCBI Taxonomy" id="2972786"/>
    <lineage>
        <taxon>Bacteria</taxon>
        <taxon>Pseudomonadati</taxon>
        <taxon>Pseudomonadota</taxon>
        <taxon>Alphaproteobacteria</taxon>
        <taxon>Acetobacterales</taxon>
        <taxon>Acetobacteraceae</taxon>
    </lineage>
</organism>
<dbReference type="EMBL" id="CAMXCS010000055">
    <property type="protein sequence ID" value="CAI3962387.1"/>
    <property type="molecule type" value="Genomic_DNA"/>
</dbReference>
<reference evidence="1" key="1">
    <citation type="submission" date="2022-10" db="EMBL/GenBank/DDBJ databases">
        <authorList>
            <person name="Botero Cardona J."/>
        </authorList>
    </citation>
    <scope>NUCLEOTIDE SEQUENCE</scope>
    <source>
        <strain evidence="1">R-53529</strain>
    </source>
</reference>
<keyword evidence="2" id="KW-1185">Reference proteome</keyword>
<proteinExistence type="predicted"/>
<evidence type="ECO:0000313" key="2">
    <source>
        <dbReference type="Proteomes" id="UP001154259"/>
    </source>
</evidence>
<sequence length="24" mass="2840">MAAKESGYKWSKFYWDDWANDGAL</sequence>
<accession>A0ABM9HVC6</accession>
<name>A0ABM9HVC6_9PROT</name>
<feature type="non-terminal residue" evidence="1">
    <location>
        <position position="24"/>
    </location>
</feature>
<protein>
    <submittedName>
        <fullName evidence="1">Uncharacterized protein</fullName>
    </submittedName>
</protein>
<gene>
    <name evidence="1" type="ORF">R53529_LOCUS2474</name>
</gene>
<comment type="caution">
    <text evidence="1">The sequence shown here is derived from an EMBL/GenBank/DDBJ whole genome shotgun (WGS) entry which is preliminary data.</text>
</comment>
<evidence type="ECO:0000313" key="1">
    <source>
        <dbReference type="EMBL" id="CAI3962387.1"/>
    </source>
</evidence>
<dbReference type="Proteomes" id="UP001154259">
    <property type="component" value="Unassembled WGS sequence"/>
</dbReference>